<protein>
    <submittedName>
        <fullName evidence="4">LytR C-terminal domain-containing protein</fullName>
    </submittedName>
</protein>
<evidence type="ECO:0000259" key="3">
    <source>
        <dbReference type="Pfam" id="PF13399"/>
    </source>
</evidence>
<feature type="region of interest" description="Disordered" evidence="1">
    <location>
        <begin position="54"/>
        <end position="89"/>
    </location>
</feature>
<dbReference type="Pfam" id="PF13399">
    <property type="entry name" value="LytR_C"/>
    <property type="match status" value="1"/>
</dbReference>
<dbReference type="Gene3D" id="3.30.70.2390">
    <property type="match status" value="1"/>
</dbReference>
<evidence type="ECO:0000256" key="2">
    <source>
        <dbReference type="SAM" id="Phobius"/>
    </source>
</evidence>
<keyword evidence="5" id="KW-1185">Reference proteome</keyword>
<keyword evidence="2" id="KW-0812">Transmembrane</keyword>
<dbReference type="InterPro" id="IPR027381">
    <property type="entry name" value="LytR/CpsA/Psr_C"/>
</dbReference>
<feature type="domain" description="LytR/CpsA/Psr regulator C-terminal" evidence="3">
    <location>
        <begin position="97"/>
        <end position="183"/>
    </location>
</feature>
<accession>A0ABW6SGZ1</accession>
<sequence>MSNQNPAPGGLPLRALAMVLIAVAIVFAGLGAMSLSSSQADSTASSDSATSTTAQAAATSAQPAATTAHSTTSAAAEATTSTTAPTTTAAAGVDKSIPVRVLNNSTVAGLAAKTGAKLTANGWNVTSTGNYATSVLSKTTVFYENSPHQQATAQAIASQLGGIAEPRTSALSGTAPGIIVVVTGG</sequence>
<keyword evidence="2" id="KW-0472">Membrane</keyword>
<feature type="transmembrane region" description="Helical" evidence="2">
    <location>
        <begin position="15"/>
        <end position="35"/>
    </location>
</feature>
<gene>
    <name evidence="4" type="ORF">ACFYXQ_43670</name>
</gene>
<organism evidence="4 5">
    <name type="scientific">Nocardia jiangxiensis</name>
    <dbReference type="NCBI Taxonomy" id="282685"/>
    <lineage>
        <taxon>Bacteria</taxon>
        <taxon>Bacillati</taxon>
        <taxon>Actinomycetota</taxon>
        <taxon>Actinomycetes</taxon>
        <taxon>Mycobacteriales</taxon>
        <taxon>Nocardiaceae</taxon>
        <taxon>Nocardia</taxon>
    </lineage>
</organism>
<evidence type="ECO:0000256" key="1">
    <source>
        <dbReference type="SAM" id="MobiDB-lite"/>
    </source>
</evidence>
<dbReference type="Proteomes" id="UP001601992">
    <property type="component" value="Unassembled WGS sequence"/>
</dbReference>
<dbReference type="EMBL" id="JBIAQY010000029">
    <property type="protein sequence ID" value="MFF3574670.1"/>
    <property type="molecule type" value="Genomic_DNA"/>
</dbReference>
<reference evidence="4 5" key="1">
    <citation type="submission" date="2024-10" db="EMBL/GenBank/DDBJ databases">
        <title>The Natural Products Discovery Center: Release of the First 8490 Sequenced Strains for Exploring Actinobacteria Biosynthetic Diversity.</title>
        <authorList>
            <person name="Kalkreuter E."/>
            <person name="Kautsar S.A."/>
            <person name="Yang D."/>
            <person name="Bader C.D."/>
            <person name="Teijaro C.N."/>
            <person name="Fluegel L."/>
            <person name="Davis C.M."/>
            <person name="Simpson J.R."/>
            <person name="Lauterbach L."/>
            <person name="Steele A.D."/>
            <person name="Gui C."/>
            <person name="Meng S."/>
            <person name="Li G."/>
            <person name="Viehrig K."/>
            <person name="Ye F."/>
            <person name="Su P."/>
            <person name="Kiefer A.F."/>
            <person name="Nichols A."/>
            <person name="Cepeda A.J."/>
            <person name="Yan W."/>
            <person name="Fan B."/>
            <person name="Jiang Y."/>
            <person name="Adhikari A."/>
            <person name="Zheng C.-J."/>
            <person name="Schuster L."/>
            <person name="Cowan T.M."/>
            <person name="Smanski M.J."/>
            <person name="Chevrette M.G."/>
            <person name="De Carvalho L.P.S."/>
            <person name="Shen B."/>
        </authorList>
    </citation>
    <scope>NUCLEOTIDE SEQUENCE [LARGE SCALE GENOMIC DNA]</scope>
    <source>
        <strain evidence="4 5">NPDC002593</strain>
    </source>
</reference>
<comment type="caution">
    <text evidence="4">The sequence shown here is derived from an EMBL/GenBank/DDBJ whole genome shotgun (WGS) entry which is preliminary data.</text>
</comment>
<keyword evidence="2" id="KW-1133">Transmembrane helix</keyword>
<evidence type="ECO:0000313" key="4">
    <source>
        <dbReference type="EMBL" id="MFF3574670.1"/>
    </source>
</evidence>
<name>A0ABW6SGZ1_9NOCA</name>
<dbReference type="RefSeq" id="WP_040828560.1">
    <property type="nucleotide sequence ID" value="NZ_JBIAQY010000029.1"/>
</dbReference>
<proteinExistence type="predicted"/>
<evidence type="ECO:0000313" key="5">
    <source>
        <dbReference type="Proteomes" id="UP001601992"/>
    </source>
</evidence>